<protein>
    <submittedName>
        <fullName evidence="2">Gas vesicle protein</fullName>
    </submittedName>
</protein>
<dbReference type="InterPro" id="IPR008634">
    <property type="entry name" value="Gas-vesicle_GvpO"/>
</dbReference>
<feature type="region of interest" description="Disordered" evidence="1">
    <location>
        <begin position="1"/>
        <end position="41"/>
    </location>
</feature>
<gene>
    <name evidence="2" type="ORF">ACFFV7_04490</name>
</gene>
<evidence type="ECO:0000256" key="1">
    <source>
        <dbReference type="SAM" id="MobiDB-lite"/>
    </source>
</evidence>
<dbReference type="Proteomes" id="UP001589647">
    <property type="component" value="Unassembled WGS sequence"/>
</dbReference>
<comment type="caution">
    <text evidence="2">The sequence shown here is derived from an EMBL/GenBank/DDBJ whole genome shotgun (WGS) entry which is preliminary data.</text>
</comment>
<evidence type="ECO:0000313" key="3">
    <source>
        <dbReference type="Proteomes" id="UP001589647"/>
    </source>
</evidence>
<reference evidence="2 3" key="1">
    <citation type="submission" date="2024-09" db="EMBL/GenBank/DDBJ databases">
        <authorList>
            <person name="Sun Q."/>
            <person name="Mori K."/>
        </authorList>
    </citation>
    <scope>NUCLEOTIDE SEQUENCE [LARGE SCALE GENOMIC DNA]</scope>
    <source>
        <strain evidence="2 3">CCM 3426</strain>
    </source>
</reference>
<organism evidence="2 3">
    <name type="scientific">Nonomuraea spiralis</name>
    <dbReference type="NCBI Taxonomy" id="46182"/>
    <lineage>
        <taxon>Bacteria</taxon>
        <taxon>Bacillati</taxon>
        <taxon>Actinomycetota</taxon>
        <taxon>Actinomycetes</taxon>
        <taxon>Streptosporangiales</taxon>
        <taxon>Streptosporangiaceae</taxon>
        <taxon>Nonomuraea</taxon>
    </lineage>
</organism>
<proteinExistence type="predicted"/>
<keyword evidence="3" id="KW-1185">Reference proteome</keyword>
<name>A0ABV5I9L5_9ACTN</name>
<dbReference type="EMBL" id="JBHMEI010000002">
    <property type="protein sequence ID" value="MFB9200444.1"/>
    <property type="molecule type" value="Genomic_DNA"/>
</dbReference>
<dbReference type="RefSeq" id="WP_229824522.1">
    <property type="nucleotide sequence ID" value="NZ_BMRC01000014.1"/>
</dbReference>
<evidence type="ECO:0000313" key="2">
    <source>
        <dbReference type="EMBL" id="MFB9200444.1"/>
    </source>
</evidence>
<feature type="compositionally biased region" description="Basic and acidic residues" evidence="1">
    <location>
        <begin position="1"/>
        <end position="35"/>
    </location>
</feature>
<dbReference type="Pfam" id="PF05800">
    <property type="entry name" value="GvpO"/>
    <property type="match status" value="1"/>
</dbReference>
<accession>A0ABV5I9L5</accession>
<sequence>MPRSEHERVPRSEHERVPGTKRADTGDERPPRTRSADLPAAEVAGVGLRMMTELTGKEAESVTLVEPSEDGWLVGVEMVEDRRIPSSGDTLAMYEIDLDLTGSLLSYRRVRRYKRGSGDLAEGSR</sequence>